<evidence type="ECO:0000256" key="1">
    <source>
        <dbReference type="ARBA" id="ARBA00006484"/>
    </source>
</evidence>
<dbReference type="PATRIC" id="fig|1581420.6.peg.236"/>
<accession>A0A0G9MWN8</accession>
<gene>
    <name evidence="3" type="ORF">AAW00_01170</name>
</gene>
<dbReference type="PANTHER" id="PTHR44169:SF6">
    <property type="entry name" value="NADPH-DEPENDENT 1-ACYLDIHYDROXYACETONE PHOSPHATE REDUCTASE"/>
    <property type="match status" value="1"/>
</dbReference>
<dbReference type="SUPFAM" id="SSF51735">
    <property type="entry name" value="NAD(P)-binding Rossmann-fold domains"/>
    <property type="match status" value="1"/>
</dbReference>
<dbReference type="PROSITE" id="PS00061">
    <property type="entry name" value="ADH_SHORT"/>
    <property type="match status" value="1"/>
</dbReference>
<dbReference type="InterPro" id="IPR020904">
    <property type="entry name" value="Sc_DH/Rdtase_CS"/>
</dbReference>
<evidence type="ECO:0000313" key="4">
    <source>
        <dbReference type="Proteomes" id="UP000053464"/>
    </source>
</evidence>
<evidence type="ECO:0000313" key="3">
    <source>
        <dbReference type="EMBL" id="KLE35126.1"/>
    </source>
</evidence>
<dbReference type="GO" id="GO:0016491">
    <property type="term" value="F:oxidoreductase activity"/>
    <property type="evidence" value="ECO:0007669"/>
    <property type="project" value="UniProtKB-KW"/>
</dbReference>
<dbReference type="PANTHER" id="PTHR44169">
    <property type="entry name" value="NADPH-DEPENDENT 1-ACYLDIHYDROXYACETONE PHOSPHATE REDUCTASE"/>
    <property type="match status" value="1"/>
</dbReference>
<comment type="similarity">
    <text evidence="1">Belongs to the short-chain dehydrogenases/reductases (SDR) family.</text>
</comment>
<comment type="caution">
    <text evidence="3">The sequence shown here is derived from an EMBL/GenBank/DDBJ whole genome shotgun (WGS) entry which is preliminary data.</text>
</comment>
<sequence length="248" mass="26723">MKTTGNTILVTGGGSGIGQALAWQFAERGNTVIVAGRTEESLRETAEGREGIHTQVLDVADNASVAECAARMTRDFPELNVLIHAAGIMSYDEQHDIALAEKIIDINLVGTMRICEALIPQLSGKPNAAICTTSSGLAFVPFPVAPAYSASKAGVHSYSLNLRQRLKGDIEVIEIAPPGVQTGLTEGQETREGYLPLKDYIEQTMANFEQEPTPPENLVPNVLALRNAEREGRVEEVQEMLARAVANR</sequence>
<dbReference type="RefSeq" id="WP_047002528.1">
    <property type="nucleotide sequence ID" value="NZ_LBHB01000001.1"/>
</dbReference>
<evidence type="ECO:0000256" key="2">
    <source>
        <dbReference type="ARBA" id="ARBA00023002"/>
    </source>
</evidence>
<keyword evidence="4" id="KW-1185">Reference proteome</keyword>
<dbReference type="AlphaFoldDB" id="A0A0G9MWN8"/>
<reference evidence="3 4" key="1">
    <citation type="submission" date="2015-04" db="EMBL/GenBank/DDBJ databases">
        <title>The draft genome sequence of Erythrobacter luteus KA37.</title>
        <authorList>
            <person name="Zhuang L."/>
            <person name="Liu Y."/>
            <person name="Shao Z."/>
        </authorList>
    </citation>
    <scope>NUCLEOTIDE SEQUENCE [LARGE SCALE GENOMIC DNA]</scope>
    <source>
        <strain evidence="3 4">KA37</strain>
    </source>
</reference>
<keyword evidence="2" id="KW-0560">Oxidoreductase</keyword>
<name>A0A0G9MWN8_9SPHN</name>
<dbReference type="OrthoDB" id="9810734at2"/>
<dbReference type="Pfam" id="PF00106">
    <property type="entry name" value="adh_short"/>
    <property type="match status" value="1"/>
</dbReference>
<protein>
    <submittedName>
        <fullName evidence="3">DltE</fullName>
    </submittedName>
</protein>
<dbReference type="STRING" id="1581420.AAW00_01170"/>
<dbReference type="InterPro" id="IPR002347">
    <property type="entry name" value="SDR_fam"/>
</dbReference>
<organism evidence="3 4">
    <name type="scientific">Aurantiacibacter luteus</name>
    <dbReference type="NCBI Taxonomy" id="1581420"/>
    <lineage>
        <taxon>Bacteria</taxon>
        <taxon>Pseudomonadati</taxon>
        <taxon>Pseudomonadota</taxon>
        <taxon>Alphaproteobacteria</taxon>
        <taxon>Sphingomonadales</taxon>
        <taxon>Erythrobacteraceae</taxon>
        <taxon>Aurantiacibacter</taxon>
    </lineage>
</organism>
<dbReference type="Proteomes" id="UP000053464">
    <property type="component" value="Unassembled WGS sequence"/>
</dbReference>
<proteinExistence type="inferred from homology"/>
<dbReference type="EMBL" id="LBHB01000001">
    <property type="protein sequence ID" value="KLE35126.1"/>
    <property type="molecule type" value="Genomic_DNA"/>
</dbReference>
<dbReference type="PRINTS" id="PR00081">
    <property type="entry name" value="GDHRDH"/>
</dbReference>
<dbReference type="Gene3D" id="3.40.50.720">
    <property type="entry name" value="NAD(P)-binding Rossmann-like Domain"/>
    <property type="match status" value="1"/>
</dbReference>
<dbReference type="InterPro" id="IPR036291">
    <property type="entry name" value="NAD(P)-bd_dom_sf"/>
</dbReference>